<reference evidence="3" key="1">
    <citation type="journal article" date="2020" name="Stud. Mycol.">
        <title>101 Dothideomycetes genomes: a test case for predicting lifestyles and emergence of pathogens.</title>
        <authorList>
            <person name="Haridas S."/>
            <person name="Albert R."/>
            <person name="Binder M."/>
            <person name="Bloem J."/>
            <person name="Labutti K."/>
            <person name="Salamov A."/>
            <person name="Andreopoulos B."/>
            <person name="Baker S."/>
            <person name="Barry K."/>
            <person name="Bills G."/>
            <person name="Bluhm B."/>
            <person name="Cannon C."/>
            <person name="Castanera R."/>
            <person name="Culley D."/>
            <person name="Daum C."/>
            <person name="Ezra D."/>
            <person name="Gonzalez J."/>
            <person name="Henrissat B."/>
            <person name="Kuo A."/>
            <person name="Liang C."/>
            <person name="Lipzen A."/>
            <person name="Lutzoni F."/>
            <person name="Magnuson J."/>
            <person name="Mondo S."/>
            <person name="Nolan M."/>
            <person name="Ohm R."/>
            <person name="Pangilinan J."/>
            <person name="Park H.-J."/>
            <person name="Ramirez L."/>
            <person name="Alfaro M."/>
            <person name="Sun H."/>
            <person name="Tritt A."/>
            <person name="Yoshinaga Y."/>
            <person name="Zwiers L.-H."/>
            <person name="Turgeon B."/>
            <person name="Goodwin S."/>
            <person name="Spatafora J."/>
            <person name="Crous P."/>
            <person name="Grigoriev I."/>
        </authorList>
    </citation>
    <scope>NUCLEOTIDE SEQUENCE</scope>
    <source>
        <strain evidence="3">HMLAC05119</strain>
    </source>
</reference>
<sequence length="167" mass="17924">MMVPPSRMPSWHPQSKPYPPSPAPNALAFDNASEPHPSRTPALITATTASLPGHRVLRTLGAVHGTMSLARKDTKSFLKNIASSFGSNWGEAKSVTSVIYHARDQAIERMVKEAVGKGANAIVGIEVRESEILGCVVVSVCGTGVWVEKEMRGEGKRDSAQTVDPFM</sequence>
<comment type="similarity">
    <text evidence="1">Belongs to the UPF0145 family.</text>
</comment>
<feature type="region of interest" description="Disordered" evidence="2">
    <location>
        <begin position="1"/>
        <end position="40"/>
    </location>
</feature>
<feature type="non-terminal residue" evidence="3">
    <location>
        <position position="1"/>
    </location>
</feature>
<evidence type="ECO:0000256" key="2">
    <source>
        <dbReference type="SAM" id="MobiDB-lite"/>
    </source>
</evidence>
<protein>
    <submittedName>
        <fullName evidence="3">Putative heavy-metal-binding-domain-containing protein</fullName>
    </submittedName>
</protein>
<dbReference type="EMBL" id="ML979133">
    <property type="protein sequence ID" value="KAF1918815.1"/>
    <property type="molecule type" value="Genomic_DNA"/>
</dbReference>
<evidence type="ECO:0000313" key="4">
    <source>
        <dbReference type="Proteomes" id="UP000800096"/>
    </source>
</evidence>
<evidence type="ECO:0000313" key="3">
    <source>
        <dbReference type="EMBL" id="KAF1918815.1"/>
    </source>
</evidence>
<dbReference type="AlphaFoldDB" id="A0A6A5QT24"/>
<dbReference type="Proteomes" id="UP000800096">
    <property type="component" value="Unassembled WGS sequence"/>
</dbReference>
<gene>
    <name evidence="3" type="ORF">BDU57DRAFT_511565</name>
</gene>
<proteinExistence type="inferred from homology"/>
<evidence type="ECO:0000256" key="1">
    <source>
        <dbReference type="ARBA" id="ARBA00010751"/>
    </source>
</evidence>
<dbReference type="OrthoDB" id="68104at2759"/>
<keyword evidence="4" id="KW-1185">Reference proteome</keyword>
<dbReference type="Pfam" id="PF01906">
    <property type="entry name" value="YbjQ_1"/>
    <property type="match status" value="1"/>
</dbReference>
<organism evidence="3 4">
    <name type="scientific">Ampelomyces quisqualis</name>
    <name type="common">Powdery mildew agent</name>
    <dbReference type="NCBI Taxonomy" id="50730"/>
    <lineage>
        <taxon>Eukaryota</taxon>
        <taxon>Fungi</taxon>
        <taxon>Dikarya</taxon>
        <taxon>Ascomycota</taxon>
        <taxon>Pezizomycotina</taxon>
        <taxon>Dothideomycetes</taxon>
        <taxon>Pleosporomycetidae</taxon>
        <taxon>Pleosporales</taxon>
        <taxon>Pleosporineae</taxon>
        <taxon>Phaeosphaeriaceae</taxon>
        <taxon>Ampelomyces</taxon>
    </lineage>
</organism>
<name>A0A6A5QT24_AMPQU</name>
<dbReference type="PANTHER" id="PTHR34068">
    <property type="entry name" value="UPF0145 PROTEIN YBJQ"/>
    <property type="match status" value="1"/>
</dbReference>
<dbReference type="Gene3D" id="3.30.110.70">
    <property type="entry name" value="Hypothetical protein apc22750. Chain B"/>
    <property type="match status" value="1"/>
</dbReference>
<accession>A0A6A5QT24</accession>
<dbReference type="InterPro" id="IPR035439">
    <property type="entry name" value="UPF0145_dom_sf"/>
</dbReference>
<dbReference type="PANTHER" id="PTHR34068:SF2">
    <property type="entry name" value="UPF0145 PROTEIN SCO3412"/>
    <property type="match status" value="1"/>
</dbReference>
<dbReference type="SUPFAM" id="SSF117782">
    <property type="entry name" value="YbjQ-like"/>
    <property type="match status" value="1"/>
</dbReference>
<dbReference type="InterPro" id="IPR002765">
    <property type="entry name" value="UPF0145_YbjQ-like"/>
</dbReference>